<dbReference type="Pfam" id="PF14226">
    <property type="entry name" value="DIOX_N"/>
    <property type="match status" value="1"/>
</dbReference>
<protein>
    <recommendedName>
        <fullName evidence="6">Fe2OG dioxygenase domain-containing protein</fullName>
    </recommendedName>
</protein>
<keyword evidence="8" id="KW-1185">Reference proteome</keyword>
<reference evidence="7 8" key="1">
    <citation type="submission" date="2017-06" db="EMBL/GenBank/DDBJ databases">
        <title>Ant-infecting Ophiocordyceps genomes reveal a high diversity of potential behavioral manipulation genes and a possible major role for enterotoxins.</title>
        <authorList>
            <person name="De Bekker C."/>
            <person name="Evans H.C."/>
            <person name="Brachmann A."/>
            <person name="Hughes D.P."/>
        </authorList>
    </citation>
    <scope>NUCLEOTIDE SEQUENCE [LARGE SCALE GENOMIC DNA]</scope>
    <source>
        <strain evidence="7 8">1348a</strain>
    </source>
</reference>
<keyword evidence="2 5" id="KW-0479">Metal-binding</keyword>
<dbReference type="Proteomes" id="UP000224854">
    <property type="component" value="Unassembled WGS sequence"/>
</dbReference>
<dbReference type="GO" id="GO:0016491">
    <property type="term" value="F:oxidoreductase activity"/>
    <property type="evidence" value="ECO:0007669"/>
    <property type="project" value="UniProtKB-KW"/>
</dbReference>
<organism evidence="7 8">
    <name type="scientific">Ophiocordyceps australis</name>
    <dbReference type="NCBI Taxonomy" id="1399860"/>
    <lineage>
        <taxon>Eukaryota</taxon>
        <taxon>Fungi</taxon>
        <taxon>Dikarya</taxon>
        <taxon>Ascomycota</taxon>
        <taxon>Pezizomycotina</taxon>
        <taxon>Sordariomycetes</taxon>
        <taxon>Hypocreomycetidae</taxon>
        <taxon>Hypocreales</taxon>
        <taxon>Ophiocordycipitaceae</taxon>
        <taxon>Ophiocordyceps</taxon>
    </lineage>
</organism>
<dbReference type="Pfam" id="PF03171">
    <property type="entry name" value="2OG-FeII_Oxy"/>
    <property type="match status" value="1"/>
</dbReference>
<dbReference type="PANTHER" id="PTHR10209">
    <property type="entry name" value="OXIDOREDUCTASE, 2OG-FE II OXYGENASE FAMILY PROTEIN"/>
    <property type="match status" value="1"/>
</dbReference>
<dbReference type="PANTHER" id="PTHR10209:SF812">
    <property type="entry name" value="2OG-FE(II) OXYGENASE FAMILY, PUTATIVE (AFU_ORTHOLOGUE AFUA_3G14880)-RELATED"/>
    <property type="match status" value="1"/>
</dbReference>
<sequence length="397" mass="44566">MTKTRPWVPQPRHTLPSQETFSSIPVLDFLLCQSPETKPIFLSQLREALVIVGFFYLRDPPVPHHVRNSFVEKSIELCDLPLEKKLKIDMINSKHFLGYSRRGLEKTARRTDNREMFDFLTPLPAPGPDEPIYLNVQGPNQWPDEQDVPGFRPAIENYLSCIGELGKTMTSLVAEALDLEPSAFTHLFNRDVPRNKVSLLKYPEPTDDLAASSDLLQDINSDGSFQGVGPHKDGGFLTFLLQATAHAGLEAQNKSGRWIPIPPIPNTLVINVGRSLESLTAGVCAATTHRVNLRPSCFLDRHGRSLGPRYSYPVFQTLRVDVTHQELTSIKLPKHITDLVKDQNIKSDAEAYFAKYHLQGPGKGIFMARLTSHPEVGQRWYPEQLAEALKGQRESSS</sequence>
<dbReference type="PROSITE" id="PS51471">
    <property type="entry name" value="FE2OG_OXY"/>
    <property type="match status" value="1"/>
</dbReference>
<proteinExistence type="inferred from homology"/>
<keyword evidence="4 5" id="KW-0408">Iron</keyword>
<dbReference type="EMBL" id="NJEU01000561">
    <property type="protein sequence ID" value="PHH72725.1"/>
    <property type="molecule type" value="Genomic_DNA"/>
</dbReference>
<feature type="domain" description="Fe2OG dioxygenase" evidence="6">
    <location>
        <begin position="212"/>
        <end position="318"/>
    </location>
</feature>
<dbReference type="InterPro" id="IPR027443">
    <property type="entry name" value="IPNS-like_sf"/>
</dbReference>
<dbReference type="GO" id="GO:0046872">
    <property type="term" value="F:metal ion binding"/>
    <property type="evidence" value="ECO:0007669"/>
    <property type="project" value="UniProtKB-KW"/>
</dbReference>
<dbReference type="Gene3D" id="2.60.120.330">
    <property type="entry name" value="B-lactam Antibiotic, Isopenicillin N Synthase, Chain"/>
    <property type="match status" value="1"/>
</dbReference>
<dbReference type="AlphaFoldDB" id="A0A2C5YT67"/>
<accession>A0A2C5YT67</accession>
<gene>
    <name evidence="7" type="ORF">CDD82_5836</name>
</gene>
<evidence type="ECO:0000256" key="4">
    <source>
        <dbReference type="ARBA" id="ARBA00023004"/>
    </source>
</evidence>
<name>A0A2C5YT67_9HYPO</name>
<dbReference type="GO" id="GO:0044283">
    <property type="term" value="P:small molecule biosynthetic process"/>
    <property type="evidence" value="ECO:0007669"/>
    <property type="project" value="UniProtKB-ARBA"/>
</dbReference>
<evidence type="ECO:0000259" key="6">
    <source>
        <dbReference type="PROSITE" id="PS51471"/>
    </source>
</evidence>
<comment type="similarity">
    <text evidence="1 5">Belongs to the iron/ascorbate-dependent oxidoreductase family.</text>
</comment>
<evidence type="ECO:0000313" key="7">
    <source>
        <dbReference type="EMBL" id="PHH72725.1"/>
    </source>
</evidence>
<evidence type="ECO:0000256" key="5">
    <source>
        <dbReference type="RuleBase" id="RU003682"/>
    </source>
</evidence>
<dbReference type="InterPro" id="IPR005123">
    <property type="entry name" value="Oxoglu/Fe-dep_dioxygenase_dom"/>
</dbReference>
<dbReference type="InterPro" id="IPR044861">
    <property type="entry name" value="IPNS-like_FE2OG_OXY"/>
</dbReference>
<dbReference type="InterPro" id="IPR026992">
    <property type="entry name" value="DIOX_N"/>
</dbReference>
<dbReference type="SUPFAM" id="SSF51197">
    <property type="entry name" value="Clavaminate synthase-like"/>
    <property type="match status" value="1"/>
</dbReference>
<dbReference type="OrthoDB" id="627829at2759"/>
<comment type="caution">
    <text evidence="7">The sequence shown here is derived from an EMBL/GenBank/DDBJ whole genome shotgun (WGS) entry which is preliminary data.</text>
</comment>
<evidence type="ECO:0000256" key="1">
    <source>
        <dbReference type="ARBA" id="ARBA00008056"/>
    </source>
</evidence>
<evidence type="ECO:0000313" key="8">
    <source>
        <dbReference type="Proteomes" id="UP000224854"/>
    </source>
</evidence>
<keyword evidence="3 5" id="KW-0560">Oxidoreductase</keyword>
<evidence type="ECO:0000256" key="3">
    <source>
        <dbReference type="ARBA" id="ARBA00023002"/>
    </source>
</evidence>
<evidence type="ECO:0000256" key="2">
    <source>
        <dbReference type="ARBA" id="ARBA00022723"/>
    </source>
</evidence>